<reference evidence="2 3" key="3">
    <citation type="submission" date="2019-03" db="EMBL/GenBank/DDBJ databases">
        <title>Genomic Encyclopedia of Type Strains, Phase IV (KMG-IV): sequencing the most valuable type-strain genomes for metagenomic binning, comparative biology and taxonomic classification.</title>
        <authorList>
            <person name="Goeker M."/>
        </authorList>
    </citation>
    <scope>NUCLEOTIDE SEQUENCE [LARGE SCALE GENOMIC DNA]</scope>
    <source>
        <strain evidence="2 3">DSM 103236</strain>
    </source>
</reference>
<evidence type="ECO:0000313" key="4">
    <source>
        <dbReference type="Proteomes" id="UP000622648"/>
    </source>
</evidence>
<accession>A0A4R2HQW5</accession>
<dbReference type="OrthoDB" id="769863at2"/>
<name>A0A4R2HQW5_9SPHI</name>
<organism evidence="2 3">
    <name type="scientific">Pedobacter psychrotolerans</name>
    <dbReference type="NCBI Taxonomy" id="1843235"/>
    <lineage>
        <taxon>Bacteria</taxon>
        <taxon>Pseudomonadati</taxon>
        <taxon>Bacteroidota</taxon>
        <taxon>Sphingobacteriia</taxon>
        <taxon>Sphingobacteriales</taxon>
        <taxon>Sphingobacteriaceae</taxon>
        <taxon>Pedobacter</taxon>
    </lineage>
</organism>
<reference evidence="1" key="4">
    <citation type="submission" date="2024-05" db="EMBL/GenBank/DDBJ databases">
        <authorList>
            <person name="Sun Q."/>
            <person name="Zhou Y."/>
        </authorList>
    </citation>
    <scope>NUCLEOTIDE SEQUENCE</scope>
    <source>
        <strain evidence="1">CGMCC 1.15644</strain>
    </source>
</reference>
<evidence type="ECO:0000313" key="3">
    <source>
        <dbReference type="Proteomes" id="UP000295684"/>
    </source>
</evidence>
<dbReference type="Proteomes" id="UP000295684">
    <property type="component" value="Unassembled WGS sequence"/>
</dbReference>
<proteinExistence type="predicted"/>
<dbReference type="Proteomes" id="UP000622648">
    <property type="component" value="Unassembled WGS sequence"/>
</dbReference>
<dbReference type="EMBL" id="BMJO01000001">
    <property type="protein sequence ID" value="GGE40649.1"/>
    <property type="molecule type" value="Genomic_DNA"/>
</dbReference>
<dbReference type="EMBL" id="SLWO01000001">
    <property type="protein sequence ID" value="TCO31311.1"/>
    <property type="molecule type" value="Genomic_DNA"/>
</dbReference>
<reference evidence="4" key="2">
    <citation type="journal article" date="2019" name="Int. J. Syst. Evol. Microbiol.">
        <title>The Global Catalogue of Microorganisms (GCM) 10K type strain sequencing project: providing services to taxonomists for standard genome sequencing and annotation.</title>
        <authorList>
            <consortium name="The Broad Institute Genomics Platform"/>
            <consortium name="The Broad Institute Genome Sequencing Center for Infectious Disease"/>
            <person name="Wu L."/>
            <person name="Ma J."/>
        </authorList>
    </citation>
    <scope>NUCLEOTIDE SEQUENCE [LARGE SCALE GENOMIC DNA]</scope>
    <source>
        <strain evidence="4">CGMCC 1.15644</strain>
    </source>
</reference>
<comment type="caution">
    <text evidence="2">The sequence shown here is derived from an EMBL/GenBank/DDBJ whole genome shotgun (WGS) entry which is preliminary data.</text>
</comment>
<protein>
    <submittedName>
        <fullName evidence="2">Uncharacterized protein</fullName>
    </submittedName>
</protein>
<keyword evidence="4" id="KW-1185">Reference proteome</keyword>
<evidence type="ECO:0000313" key="2">
    <source>
        <dbReference type="EMBL" id="TCO31311.1"/>
    </source>
</evidence>
<sequence>MSKDTIKIKYSKHEHLLKGSFQSVDFEQDGFKIIYIPSLGISSYGNTYDEANEMMKDIVLKDFCHSLLEQPLSKAINDLKELGWDTSPFFRTELSNSAHIDKEGILREFELSEDTVLNEGLVTV</sequence>
<dbReference type="AlphaFoldDB" id="A0A4R2HQW5"/>
<evidence type="ECO:0000313" key="1">
    <source>
        <dbReference type="EMBL" id="GGE40649.1"/>
    </source>
</evidence>
<gene>
    <name evidence="2" type="ORF">EV200_101761</name>
    <name evidence="1" type="ORF">GCM10011413_03100</name>
</gene>
<dbReference type="RefSeq" id="WP_132529440.1">
    <property type="nucleotide sequence ID" value="NZ_BMJO01000001.1"/>
</dbReference>
<reference evidence="1" key="1">
    <citation type="journal article" date="2014" name="Int. J. Syst. Evol. Microbiol.">
        <title>Complete genome of a new Firmicutes species belonging to the dominant human colonic microbiota ('Ruminococcus bicirculans') reveals two chromosomes and a selective capacity to utilize plant glucans.</title>
        <authorList>
            <consortium name="NISC Comparative Sequencing Program"/>
            <person name="Wegmann U."/>
            <person name="Louis P."/>
            <person name="Goesmann A."/>
            <person name="Henrissat B."/>
            <person name="Duncan S.H."/>
            <person name="Flint H.J."/>
        </authorList>
    </citation>
    <scope>NUCLEOTIDE SEQUENCE</scope>
    <source>
        <strain evidence="1">CGMCC 1.15644</strain>
    </source>
</reference>